<proteinExistence type="predicted"/>
<evidence type="ECO:0000313" key="3">
    <source>
        <dbReference type="Proteomes" id="UP001597187"/>
    </source>
</evidence>
<keyword evidence="2" id="KW-0808">Transferase</keyword>
<dbReference type="AlphaFoldDB" id="A0ABD6AWL5"/>
<keyword evidence="3" id="KW-1185">Reference proteome</keyword>
<evidence type="ECO:0000313" key="2">
    <source>
        <dbReference type="EMBL" id="MFD1514147.1"/>
    </source>
</evidence>
<protein>
    <submittedName>
        <fullName evidence="2">Class I SAM-dependent methyltransferase</fullName>
        <ecNumber evidence="2">2.1.1.-</ecNumber>
    </submittedName>
</protein>
<name>A0ABD6AWL5_9EURY</name>
<evidence type="ECO:0000259" key="1">
    <source>
        <dbReference type="Pfam" id="PF13649"/>
    </source>
</evidence>
<reference evidence="2 3" key="1">
    <citation type="journal article" date="2019" name="Int. J. Syst. Evol. Microbiol.">
        <title>The Global Catalogue of Microorganisms (GCM) 10K type strain sequencing project: providing services to taxonomists for standard genome sequencing and annotation.</title>
        <authorList>
            <consortium name="The Broad Institute Genomics Platform"/>
            <consortium name="The Broad Institute Genome Sequencing Center for Infectious Disease"/>
            <person name="Wu L."/>
            <person name="Ma J."/>
        </authorList>
    </citation>
    <scope>NUCLEOTIDE SEQUENCE [LARGE SCALE GENOMIC DNA]</scope>
    <source>
        <strain evidence="2 3">CGMCC 1.12563</strain>
    </source>
</reference>
<dbReference type="RefSeq" id="WP_250874118.1">
    <property type="nucleotide sequence ID" value="NZ_JALXFV010000006.1"/>
</dbReference>
<comment type="caution">
    <text evidence="2">The sequence shown here is derived from an EMBL/GenBank/DDBJ whole genome shotgun (WGS) entry which is preliminary data.</text>
</comment>
<dbReference type="Proteomes" id="UP001597187">
    <property type="component" value="Unassembled WGS sequence"/>
</dbReference>
<dbReference type="EMBL" id="JBHUDC010000006">
    <property type="protein sequence ID" value="MFD1514147.1"/>
    <property type="molecule type" value="Genomic_DNA"/>
</dbReference>
<dbReference type="InterPro" id="IPR029063">
    <property type="entry name" value="SAM-dependent_MTases_sf"/>
</dbReference>
<feature type="domain" description="Methyltransferase" evidence="1">
    <location>
        <begin position="89"/>
        <end position="192"/>
    </location>
</feature>
<accession>A0ABD6AWL5</accession>
<dbReference type="CDD" id="cd02440">
    <property type="entry name" value="AdoMet_MTases"/>
    <property type="match status" value="1"/>
</dbReference>
<keyword evidence="2" id="KW-0489">Methyltransferase</keyword>
<gene>
    <name evidence="2" type="ORF">ACFSBT_12755</name>
</gene>
<organism evidence="2 3">
    <name type="scientific">Halomarina rubra</name>
    <dbReference type="NCBI Taxonomy" id="2071873"/>
    <lineage>
        <taxon>Archaea</taxon>
        <taxon>Methanobacteriati</taxon>
        <taxon>Methanobacteriota</taxon>
        <taxon>Stenosarchaea group</taxon>
        <taxon>Halobacteria</taxon>
        <taxon>Halobacteriales</taxon>
        <taxon>Natronomonadaceae</taxon>
        <taxon>Halomarina</taxon>
    </lineage>
</organism>
<sequence>MFNFGLYHWRRRLRRLLTGLLAIGAGFALRRLARRRRLCDLISLLLVGWGTRTTAQTLRKVLSSPPWHLDREKYDALAAMLPLESAETVLDVGSGTGRSVVGLAPTIDPGTRVIAFDVFDDRIILGNGPGLVRRNAAQAGLDVDPVRGDAPHLPFATDSVDVLTFSRVLHDLSKAEAQAALTDARRVCDRDGTVGVLELPFPHDEGVSPARYWYDLLVDAGFTVTDQRSLDESYFLYAATPNPPSRNPR</sequence>
<dbReference type="EC" id="2.1.1.-" evidence="2"/>
<dbReference type="Gene3D" id="3.40.50.150">
    <property type="entry name" value="Vaccinia Virus protein VP39"/>
    <property type="match status" value="1"/>
</dbReference>
<dbReference type="GO" id="GO:0008168">
    <property type="term" value="F:methyltransferase activity"/>
    <property type="evidence" value="ECO:0007669"/>
    <property type="project" value="UniProtKB-KW"/>
</dbReference>
<dbReference type="Pfam" id="PF13649">
    <property type="entry name" value="Methyltransf_25"/>
    <property type="match status" value="1"/>
</dbReference>
<dbReference type="SUPFAM" id="SSF53335">
    <property type="entry name" value="S-adenosyl-L-methionine-dependent methyltransferases"/>
    <property type="match status" value="1"/>
</dbReference>
<dbReference type="InterPro" id="IPR041698">
    <property type="entry name" value="Methyltransf_25"/>
</dbReference>
<dbReference type="GO" id="GO:0032259">
    <property type="term" value="P:methylation"/>
    <property type="evidence" value="ECO:0007669"/>
    <property type="project" value="UniProtKB-KW"/>
</dbReference>